<reference evidence="4" key="1">
    <citation type="journal article" date="2018" name="Nat. Microbiol.">
        <title>Leveraging single-cell genomics to expand the fungal tree of life.</title>
        <authorList>
            <person name="Ahrendt S.R."/>
            <person name="Quandt C.A."/>
            <person name="Ciobanu D."/>
            <person name="Clum A."/>
            <person name="Salamov A."/>
            <person name="Andreopoulos B."/>
            <person name="Cheng J.F."/>
            <person name="Woyke T."/>
            <person name="Pelin A."/>
            <person name="Henrissat B."/>
            <person name="Reynolds N.K."/>
            <person name="Benny G.L."/>
            <person name="Smith M.E."/>
            <person name="James T.Y."/>
            <person name="Grigoriev I.V."/>
        </authorList>
    </citation>
    <scope>NUCLEOTIDE SEQUENCE [LARGE SCALE GENOMIC DNA]</scope>
</reference>
<dbReference type="Gene3D" id="1.10.287.370">
    <property type="match status" value="1"/>
</dbReference>
<evidence type="ECO:0000256" key="1">
    <source>
        <dbReference type="ARBA" id="ARBA00008045"/>
    </source>
</evidence>
<sequence length="103" mass="11663">MSLPEGVAQKDFRAKEILTHYHNPCNFHSTMQLASPFHPCHALQYQQVLVEIQAKIVDTSRQLALVKQQLATTDRARKMTSLTLRELESLAPEVAAYRSVGKM</sequence>
<dbReference type="PANTHER" id="PTHR20903">
    <property type="entry name" value="PREFOLDIN SUBUNIT 1-RELATED"/>
    <property type="match status" value="1"/>
</dbReference>
<dbReference type="OrthoDB" id="2015447at2759"/>
<evidence type="ECO:0000313" key="3">
    <source>
        <dbReference type="EMBL" id="RKO84528.1"/>
    </source>
</evidence>
<dbReference type="Proteomes" id="UP000269721">
    <property type="component" value="Unassembled WGS sequence"/>
</dbReference>
<keyword evidence="2" id="KW-0143">Chaperone</keyword>
<organism evidence="3 4">
    <name type="scientific">Blyttiomyces helicus</name>
    <dbReference type="NCBI Taxonomy" id="388810"/>
    <lineage>
        <taxon>Eukaryota</taxon>
        <taxon>Fungi</taxon>
        <taxon>Fungi incertae sedis</taxon>
        <taxon>Chytridiomycota</taxon>
        <taxon>Chytridiomycota incertae sedis</taxon>
        <taxon>Chytridiomycetes</taxon>
        <taxon>Chytridiomycetes incertae sedis</taxon>
        <taxon>Blyttiomyces</taxon>
    </lineage>
</organism>
<evidence type="ECO:0000313" key="4">
    <source>
        <dbReference type="Proteomes" id="UP000269721"/>
    </source>
</evidence>
<dbReference type="PANTHER" id="PTHR20903:SF0">
    <property type="entry name" value="PREFOLDIN SUBUNIT 1"/>
    <property type="match status" value="1"/>
</dbReference>
<name>A0A4P9W1D6_9FUNG</name>
<keyword evidence="4" id="KW-1185">Reference proteome</keyword>
<dbReference type="SUPFAM" id="SSF46579">
    <property type="entry name" value="Prefoldin"/>
    <property type="match status" value="1"/>
</dbReference>
<accession>A0A4P9W1D6</accession>
<protein>
    <submittedName>
        <fullName evidence="3">Uncharacterized protein</fullName>
    </submittedName>
</protein>
<dbReference type="GO" id="GO:0044183">
    <property type="term" value="F:protein folding chaperone"/>
    <property type="evidence" value="ECO:0007669"/>
    <property type="project" value="TreeGrafter"/>
</dbReference>
<dbReference type="AlphaFoldDB" id="A0A4P9W1D6"/>
<proteinExistence type="inferred from homology"/>
<dbReference type="EMBL" id="ML000004">
    <property type="protein sequence ID" value="RKO84528.1"/>
    <property type="molecule type" value="Genomic_DNA"/>
</dbReference>
<comment type="similarity">
    <text evidence="1">Belongs to the prefoldin subunit beta family.</text>
</comment>
<evidence type="ECO:0000256" key="2">
    <source>
        <dbReference type="ARBA" id="ARBA00023186"/>
    </source>
</evidence>
<dbReference type="GO" id="GO:0051082">
    <property type="term" value="F:unfolded protein binding"/>
    <property type="evidence" value="ECO:0007669"/>
    <property type="project" value="TreeGrafter"/>
</dbReference>
<dbReference type="GO" id="GO:0005737">
    <property type="term" value="C:cytoplasm"/>
    <property type="evidence" value="ECO:0007669"/>
    <property type="project" value="TreeGrafter"/>
</dbReference>
<dbReference type="InterPro" id="IPR009053">
    <property type="entry name" value="Prefoldin"/>
</dbReference>
<gene>
    <name evidence="3" type="ORF">BDK51DRAFT_48921</name>
</gene>